<comment type="caution">
    <text evidence="1">The sequence shown here is derived from an EMBL/GenBank/DDBJ whole genome shotgun (WGS) entry which is preliminary data.</text>
</comment>
<protein>
    <recommendedName>
        <fullName evidence="3">UDP-N-acetylglucosamine--LPS N-acetylglucosamine transferase</fullName>
    </recommendedName>
</protein>
<gene>
    <name evidence="1" type="ORF">QE405_000949</name>
</gene>
<dbReference type="EMBL" id="JAUTAN010000001">
    <property type="protein sequence ID" value="MDQ1103665.1"/>
    <property type="molecule type" value="Genomic_DNA"/>
</dbReference>
<organism evidence="1 2">
    <name type="scientific">Nocardioides zeae</name>
    <dbReference type="NCBI Taxonomy" id="1457234"/>
    <lineage>
        <taxon>Bacteria</taxon>
        <taxon>Bacillati</taxon>
        <taxon>Actinomycetota</taxon>
        <taxon>Actinomycetes</taxon>
        <taxon>Propionibacteriales</taxon>
        <taxon>Nocardioidaceae</taxon>
        <taxon>Nocardioides</taxon>
    </lineage>
</organism>
<dbReference type="RefSeq" id="WP_307199073.1">
    <property type="nucleotide sequence ID" value="NZ_JAUTAN010000001.1"/>
</dbReference>
<evidence type="ECO:0008006" key="3">
    <source>
        <dbReference type="Google" id="ProtNLM"/>
    </source>
</evidence>
<proteinExistence type="predicted"/>
<evidence type="ECO:0000313" key="2">
    <source>
        <dbReference type="Proteomes" id="UP001239215"/>
    </source>
</evidence>
<accession>A0AAJ1U0Q6</accession>
<name>A0AAJ1U0Q6_9ACTN</name>
<dbReference type="SUPFAM" id="SSF53756">
    <property type="entry name" value="UDP-Glycosyltransferase/glycogen phosphorylase"/>
    <property type="match status" value="1"/>
</dbReference>
<reference evidence="1" key="1">
    <citation type="submission" date="2023-07" db="EMBL/GenBank/DDBJ databases">
        <title>Functional and genomic diversity of the sorghum phyllosphere microbiome.</title>
        <authorList>
            <person name="Shade A."/>
        </authorList>
    </citation>
    <scope>NUCLEOTIDE SEQUENCE</scope>
    <source>
        <strain evidence="1">SORGH_AS_1067</strain>
    </source>
</reference>
<evidence type="ECO:0000313" key="1">
    <source>
        <dbReference type="EMBL" id="MDQ1103665.1"/>
    </source>
</evidence>
<dbReference type="AlphaFoldDB" id="A0AAJ1U0Q6"/>
<dbReference type="Proteomes" id="UP001239215">
    <property type="component" value="Unassembled WGS sequence"/>
</dbReference>
<dbReference type="Gene3D" id="3.40.50.2000">
    <property type="entry name" value="Glycogen Phosphorylase B"/>
    <property type="match status" value="1"/>
</dbReference>
<sequence>MAEIRVPVLLATSNGVGMGHLTRQVTVALAGADRLDVTLLSLSAALPTVARAAGDGRLPGADRLRFEYCPSRTSPWQGAGAAKVAWRTHWDPYLADRLVALVAETGARVVAFDGVVPYAGLLRARQALPRTAFVWVRRGMWRPGVGAAWLARAAHFDAVVEPGDVGGAADTGPTAGLPGVVRTAPISLTSVLPALPRAEARERLGLDPARPALLLAPGSGAYADVSTLLRTVVRDVRDAAPDWQVAVTRQAIARHAADVTDGPDGTDGSLVVLRDVYPLAPLLGAFDAAVGAAGYNAVHEHVSVGLPTLLVPSTGHETDDQVARSHGVADLGAALVATDGAGLRSGLDRLLDPGVRAEVRAACADLPPADGAREVADLLARLGADRPAVDRPAPAGPPAWRRPALAAAGARRGVPLVTEEHDPVGPEQPVEHLLAGASPEYRARRRAAARWLYR</sequence>